<reference evidence="7 8" key="1">
    <citation type="submission" date="2016-10" db="EMBL/GenBank/DDBJ databases">
        <authorList>
            <person name="de Groot N.N."/>
        </authorList>
    </citation>
    <scope>NUCLEOTIDE SEQUENCE [LARGE SCALE GENOMIC DNA]</scope>
    <source>
        <strain evidence="7 8">DSM 25927</strain>
    </source>
</reference>
<keyword evidence="3 4" id="KW-0408">Iron</keyword>
<evidence type="ECO:0000256" key="1">
    <source>
        <dbReference type="ARBA" id="ARBA00022617"/>
    </source>
</evidence>
<dbReference type="InterPro" id="IPR036909">
    <property type="entry name" value="Cyt_c-like_dom_sf"/>
</dbReference>
<evidence type="ECO:0000313" key="8">
    <source>
        <dbReference type="Proteomes" id="UP000199233"/>
    </source>
</evidence>
<feature type="transmembrane region" description="Helical" evidence="5">
    <location>
        <begin position="179"/>
        <end position="198"/>
    </location>
</feature>
<dbReference type="Proteomes" id="UP000199233">
    <property type="component" value="Unassembled WGS sequence"/>
</dbReference>
<dbReference type="OrthoDB" id="9787495at2"/>
<dbReference type="SUPFAM" id="SSF46626">
    <property type="entry name" value="Cytochrome c"/>
    <property type="match status" value="1"/>
</dbReference>
<keyword evidence="1 4" id="KW-0349">Heme</keyword>
<dbReference type="EMBL" id="FOFS01000010">
    <property type="protein sequence ID" value="SEQ73467.1"/>
    <property type="molecule type" value="Genomic_DNA"/>
</dbReference>
<dbReference type="STRING" id="489703.SAMN04488038_11019"/>
<proteinExistence type="predicted"/>
<dbReference type="PROSITE" id="PS51007">
    <property type="entry name" value="CYTC"/>
    <property type="match status" value="1"/>
</dbReference>
<accession>A0A1H9IG09</accession>
<evidence type="ECO:0000256" key="2">
    <source>
        <dbReference type="ARBA" id="ARBA00022723"/>
    </source>
</evidence>
<evidence type="ECO:0000313" key="7">
    <source>
        <dbReference type="EMBL" id="SEQ73467.1"/>
    </source>
</evidence>
<feature type="transmembrane region" description="Helical" evidence="5">
    <location>
        <begin position="153"/>
        <end position="173"/>
    </location>
</feature>
<evidence type="ECO:0000259" key="6">
    <source>
        <dbReference type="PROSITE" id="PS51007"/>
    </source>
</evidence>
<feature type="transmembrane region" description="Helical" evidence="5">
    <location>
        <begin position="253"/>
        <end position="274"/>
    </location>
</feature>
<dbReference type="AlphaFoldDB" id="A0A1H9IG09"/>
<feature type="transmembrane region" description="Helical" evidence="5">
    <location>
        <begin position="82"/>
        <end position="102"/>
    </location>
</feature>
<dbReference type="Pfam" id="PF06181">
    <property type="entry name" value="Urate_ox_N"/>
    <property type="match status" value="1"/>
</dbReference>
<sequence>MLAYTLDWLSLLGRWLHLITGIAWIGASFYFVWLDNHLLAPRRSELREAGVGGELWAVHGGGFYNAQKYKVAPAQLPEHLHWFYWEAYTTWLSGFFLLGLLYYAQAEVYLIDPAVLALSKPAAIGIGLGFLLGGWLIYDALCRSPLGRHERVLGALLALLLSAAAYALCHLFSGRGAYLQFGAMLGTIMVANVFFVIIPGQRELVRAKREGREPDPIHGLRGKQRSVHNTYFTLPVLLVMISNHYAMSYGAKYNWAVLIALTLAGALIRAWFVARHKAHERGGRTPPWTVAAGVLLLLLVALLLRPAPVAGSTAAKPAAEEFAAVQGIIQARCAGCHAEHPTLLGFAAPPKGVVLDSAEHILTHTTAIQQQLASKAMPIGNLTAMTEDERAAVLAWIEHGARR</sequence>
<keyword evidence="5" id="KW-1133">Transmembrane helix</keyword>
<protein>
    <submittedName>
        <fullName evidence="7">Uncharacterized membrane protein</fullName>
    </submittedName>
</protein>
<keyword evidence="2 4" id="KW-0479">Metal-binding</keyword>
<keyword evidence="5" id="KW-0472">Membrane</keyword>
<dbReference type="InterPro" id="IPR009056">
    <property type="entry name" value="Cyt_c-like_dom"/>
</dbReference>
<keyword evidence="8" id="KW-1185">Reference proteome</keyword>
<feature type="transmembrane region" description="Helical" evidence="5">
    <location>
        <begin position="122"/>
        <end position="141"/>
    </location>
</feature>
<evidence type="ECO:0000256" key="4">
    <source>
        <dbReference type="PROSITE-ProRule" id="PRU00433"/>
    </source>
</evidence>
<dbReference type="GO" id="GO:0046872">
    <property type="term" value="F:metal ion binding"/>
    <property type="evidence" value="ECO:0007669"/>
    <property type="project" value="UniProtKB-KW"/>
</dbReference>
<feature type="transmembrane region" description="Helical" evidence="5">
    <location>
        <begin position="15"/>
        <end position="34"/>
    </location>
</feature>
<name>A0A1H9IG09_9GAMM</name>
<evidence type="ECO:0000256" key="3">
    <source>
        <dbReference type="ARBA" id="ARBA00023004"/>
    </source>
</evidence>
<dbReference type="GO" id="GO:0009055">
    <property type="term" value="F:electron transfer activity"/>
    <property type="evidence" value="ECO:0007669"/>
    <property type="project" value="InterPro"/>
</dbReference>
<organism evidence="7 8">
    <name type="scientific">Solimonas aquatica</name>
    <dbReference type="NCBI Taxonomy" id="489703"/>
    <lineage>
        <taxon>Bacteria</taxon>
        <taxon>Pseudomonadati</taxon>
        <taxon>Pseudomonadota</taxon>
        <taxon>Gammaproteobacteria</taxon>
        <taxon>Nevskiales</taxon>
        <taxon>Nevskiaceae</taxon>
        <taxon>Solimonas</taxon>
    </lineage>
</organism>
<dbReference type="GO" id="GO:0020037">
    <property type="term" value="F:heme binding"/>
    <property type="evidence" value="ECO:0007669"/>
    <property type="project" value="InterPro"/>
</dbReference>
<feature type="domain" description="Cytochrome c" evidence="6">
    <location>
        <begin position="313"/>
        <end position="401"/>
    </location>
</feature>
<feature type="transmembrane region" description="Helical" evidence="5">
    <location>
        <begin position="286"/>
        <end position="304"/>
    </location>
</feature>
<gene>
    <name evidence="7" type="ORF">SAMN04488038_11019</name>
</gene>
<dbReference type="InterPro" id="IPR010389">
    <property type="entry name" value="Urate_ox_N"/>
</dbReference>
<keyword evidence="5" id="KW-0812">Transmembrane</keyword>
<dbReference type="RefSeq" id="WP_093286865.1">
    <property type="nucleotide sequence ID" value="NZ_FOFS01000010.1"/>
</dbReference>
<evidence type="ECO:0000256" key="5">
    <source>
        <dbReference type="SAM" id="Phobius"/>
    </source>
</evidence>